<name>A0ABR0RW89_9EURO</name>
<dbReference type="RefSeq" id="XP_064732950.1">
    <property type="nucleotide sequence ID" value="XM_064870497.1"/>
</dbReference>
<dbReference type="SMART" id="SM00855">
    <property type="entry name" value="PGAM"/>
    <property type="match status" value="1"/>
</dbReference>
<dbReference type="SUPFAM" id="SSF53254">
    <property type="entry name" value="Phosphoglycerate mutase-like"/>
    <property type="match status" value="1"/>
</dbReference>
<dbReference type="InterPro" id="IPR013078">
    <property type="entry name" value="His_Pase_superF_clade-1"/>
</dbReference>
<comment type="caution">
    <text evidence="2">The sequence shown here is derived from an EMBL/GenBank/DDBJ whole genome shotgun (WGS) entry which is preliminary data.</text>
</comment>
<evidence type="ECO:0000313" key="3">
    <source>
        <dbReference type="Proteomes" id="UP001334248"/>
    </source>
</evidence>
<accession>A0ABR0RW89</accession>
<dbReference type="PANTHER" id="PTHR48100">
    <property type="entry name" value="BROAD-SPECIFICITY PHOSPHATASE YOR283W-RELATED"/>
    <property type="match status" value="1"/>
</dbReference>
<dbReference type="CDD" id="cd07067">
    <property type="entry name" value="HP_PGM_like"/>
    <property type="match status" value="1"/>
</dbReference>
<keyword evidence="3" id="KW-1185">Reference proteome</keyword>
<reference evidence="2 3" key="1">
    <citation type="journal article" date="2023" name="Res Sq">
        <title>Genomic and morphological characterization of Knufia obscura isolated from the Mars 2020 spacecraft assembly facility.</title>
        <authorList>
            <person name="Chander A.M."/>
            <person name="Teixeira M.M."/>
            <person name="Singh N.K."/>
            <person name="Williams M.P."/>
            <person name="Parker C.W."/>
            <person name="Leo P."/>
            <person name="Stajich J.E."/>
            <person name="Torok T."/>
            <person name="Tighe S."/>
            <person name="Mason C.E."/>
            <person name="Venkateswaran K."/>
        </authorList>
    </citation>
    <scope>NUCLEOTIDE SEQUENCE [LARGE SCALE GENOMIC DNA]</scope>
    <source>
        <strain evidence="2 3">CCFEE 5817</strain>
    </source>
</reference>
<organism evidence="2 3">
    <name type="scientific">Knufia obscura</name>
    <dbReference type="NCBI Taxonomy" id="1635080"/>
    <lineage>
        <taxon>Eukaryota</taxon>
        <taxon>Fungi</taxon>
        <taxon>Dikarya</taxon>
        <taxon>Ascomycota</taxon>
        <taxon>Pezizomycotina</taxon>
        <taxon>Eurotiomycetes</taxon>
        <taxon>Chaetothyriomycetidae</taxon>
        <taxon>Chaetothyriales</taxon>
        <taxon>Trichomeriaceae</taxon>
        <taxon>Knufia</taxon>
    </lineage>
</organism>
<proteinExistence type="predicted"/>
<dbReference type="Gene3D" id="3.40.50.1240">
    <property type="entry name" value="Phosphoglycerate mutase-like"/>
    <property type="match status" value="1"/>
</dbReference>
<dbReference type="EMBL" id="JAVHJV010000002">
    <property type="protein sequence ID" value="KAK5944860.1"/>
    <property type="molecule type" value="Genomic_DNA"/>
</dbReference>
<dbReference type="Pfam" id="PF00300">
    <property type="entry name" value="His_Phos_1"/>
    <property type="match status" value="1"/>
</dbReference>
<keyword evidence="1" id="KW-0732">Signal</keyword>
<dbReference type="GeneID" id="89995511"/>
<protein>
    <submittedName>
        <fullName evidence="2">Phosphoglycerate mutase pmu1</fullName>
    </submittedName>
</protein>
<dbReference type="PANTHER" id="PTHR48100:SF32">
    <property type="entry name" value="ANCHORED PROTEIN, PUTATIVE (AFU_ORTHOLOGUE AFUA_1G10590)-RELATED"/>
    <property type="match status" value="1"/>
</dbReference>
<dbReference type="InterPro" id="IPR050275">
    <property type="entry name" value="PGM_Phosphatase"/>
</dbReference>
<dbReference type="Proteomes" id="UP001334248">
    <property type="component" value="Unassembled WGS sequence"/>
</dbReference>
<sequence>MKLSTLAAVHAALATITIATSMNYTTVTGYFLQDDNATNATTFDYTTTNLGLINRTYPSDTSTTQTQTQWQRFTHHLTTLNANTPPHTTHKLLILGRHGEGHHNAAESFYGTPAWNCYYSLLNGNATTSWADPTLTEEGIEQALVANKFFAHALSESGMPAPQSYYTSPMQRCLATANLTFSGLDLPAKYPFIPTIKEFLREGISLHTCDRRHNRTYIASMYPDYPFEAGFAENDTYWTGVVGETPDAQDVRSRTVLDDIFSNDNSTYISITSHSGEIASLLRVLGHRVFSLRTGAVIPVLVKAETMKDEVSTSTPSFTISPHCTAPLVTSASSFGVGGCLCPSSAAPVTTPLISIGPFRR</sequence>
<evidence type="ECO:0000256" key="1">
    <source>
        <dbReference type="SAM" id="SignalP"/>
    </source>
</evidence>
<dbReference type="InterPro" id="IPR029033">
    <property type="entry name" value="His_PPase_superfam"/>
</dbReference>
<gene>
    <name evidence="2" type="primary">PMU1_1</name>
    <name evidence="2" type="ORF">PMZ80_002062</name>
</gene>
<feature type="signal peptide" evidence="1">
    <location>
        <begin position="1"/>
        <end position="19"/>
    </location>
</feature>
<feature type="chain" id="PRO_5046578136" evidence="1">
    <location>
        <begin position="20"/>
        <end position="361"/>
    </location>
</feature>
<evidence type="ECO:0000313" key="2">
    <source>
        <dbReference type="EMBL" id="KAK5944860.1"/>
    </source>
</evidence>